<dbReference type="InterPro" id="IPR057339">
    <property type="entry name" value="RBD_SIN1"/>
</dbReference>
<name>A0A834RDL3_SARSC</name>
<dbReference type="GO" id="GO:0038203">
    <property type="term" value="P:TORC2 signaling"/>
    <property type="evidence" value="ECO:0007669"/>
    <property type="project" value="TreeGrafter"/>
</dbReference>
<evidence type="ECO:0000256" key="8">
    <source>
        <dbReference type="ARBA" id="ARBA00014183"/>
    </source>
</evidence>
<dbReference type="GO" id="GO:0000139">
    <property type="term" value="C:Golgi membrane"/>
    <property type="evidence" value="ECO:0007669"/>
    <property type="project" value="UniProtKB-SubCell"/>
</dbReference>
<keyword evidence="9" id="KW-0967">Endosome</keyword>
<dbReference type="Pfam" id="PF25322">
    <property type="entry name" value="RBD_SIN1"/>
    <property type="match status" value="1"/>
</dbReference>
<dbReference type="Pfam" id="PF05422">
    <property type="entry name" value="SIN1"/>
    <property type="match status" value="1"/>
</dbReference>
<dbReference type="InterPro" id="IPR032679">
    <property type="entry name" value="Sin1_N"/>
</dbReference>
<comment type="similarity">
    <text evidence="7">Belongs to the SIN1 family.</text>
</comment>
<evidence type="ECO:0000256" key="13">
    <source>
        <dbReference type="ARBA" id="ARBA00023228"/>
    </source>
</evidence>
<keyword evidence="10" id="KW-1000">Mitochondrion outer membrane</keyword>
<feature type="compositionally biased region" description="Low complexity" evidence="16">
    <location>
        <begin position="534"/>
        <end position="551"/>
    </location>
</feature>
<dbReference type="OrthoDB" id="241990at2759"/>
<dbReference type="GO" id="GO:0005546">
    <property type="term" value="F:phosphatidylinositol-4,5-bisphosphate binding"/>
    <property type="evidence" value="ECO:0007669"/>
    <property type="project" value="TreeGrafter"/>
</dbReference>
<evidence type="ECO:0000313" key="21">
    <source>
        <dbReference type="EnsemblMetazoa" id="KAF7493641.1"/>
    </source>
</evidence>
<evidence type="ECO:0000256" key="4">
    <source>
        <dbReference type="ARBA" id="ARBA00004450"/>
    </source>
</evidence>
<dbReference type="GO" id="GO:0005789">
    <property type="term" value="C:endoplasmic reticulum membrane"/>
    <property type="evidence" value="ECO:0007669"/>
    <property type="project" value="UniProtKB-SubCell"/>
</dbReference>
<keyword evidence="11" id="KW-0333">Golgi apparatus</keyword>
<dbReference type="EMBL" id="WVUK01000055">
    <property type="protein sequence ID" value="KAF7493641.1"/>
    <property type="molecule type" value="Genomic_DNA"/>
</dbReference>
<dbReference type="GO" id="GO:0031901">
    <property type="term" value="C:early endosome membrane"/>
    <property type="evidence" value="ECO:0007669"/>
    <property type="project" value="UniProtKB-SubCell"/>
</dbReference>
<feature type="region of interest" description="Disordered" evidence="16">
    <location>
        <begin position="528"/>
        <end position="557"/>
    </location>
</feature>
<dbReference type="PANTHER" id="PTHR13335:SF1">
    <property type="entry name" value="TARGET OF RAPAMYCIN COMPLEX 2 SUBUNIT MAPKAP1"/>
    <property type="match status" value="1"/>
</dbReference>
<reference evidence="22" key="1">
    <citation type="journal article" date="2020" name="PLoS Negl. Trop. Dis.">
        <title>High-quality nuclear genome for Sarcoptes scabiei-A critical resource for a neglected parasite.</title>
        <authorList>
            <person name="Korhonen P.K."/>
            <person name="Gasser R.B."/>
            <person name="Ma G."/>
            <person name="Wang T."/>
            <person name="Stroehlein A.J."/>
            <person name="Young N.D."/>
            <person name="Ang C.S."/>
            <person name="Fernando D.D."/>
            <person name="Lu H.C."/>
            <person name="Taylor S."/>
            <person name="Reynolds S.L."/>
            <person name="Mofiz E."/>
            <person name="Najaraj S.H."/>
            <person name="Gowda H."/>
            <person name="Madugundu A."/>
            <person name="Renuse S."/>
            <person name="Holt D."/>
            <person name="Pandey A."/>
            <person name="Papenfuss A.T."/>
            <person name="Fischer K."/>
        </authorList>
    </citation>
    <scope>NUCLEOTIDE SEQUENCE [LARGE SCALE GENOMIC DNA]</scope>
</reference>
<evidence type="ECO:0000259" key="17">
    <source>
        <dbReference type="Pfam" id="PF05422"/>
    </source>
</evidence>
<comment type="subcellular location">
    <subcellularLocation>
        <location evidence="5">Cytoplasm</location>
        <location evidence="5">Perinuclear region</location>
    </subcellularLocation>
    <subcellularLocation>
        <location evidence="1">Early endosome membrane</location>
        <topology evidence="1">Peripheral membrane protein</topology>
    </subcellularLocation>
    <subcellularLocation>
        <location evidence="3">Endoplasmic reticulum membrane</location>
        <topology evidence="3">Peripheral membrane protein</topology>
    </subcellularLocation>
    <subcellularLocation>
        <location evidence="2">Golgi apparatus membrane</location>
        <topology evidence="2">Peripheral membrane protein</topology>
    </subcellularLocation>
    <subcellularLocation>
        <location evidence="6">Late endosome membrane</location>
        <topology evidence="6">Peripheral membrane protein</topology>
    </subcellularLocation>
    <subcellularLocation>
        <location evidence="14">Lysosome membrane</location>
        <topology evidence="14">Peripheral membrane protein</topology>
    </subcellularLocation>
    <subcellularLocation>
        <location evidence="4">Mitochondrion outer membrane</location>
        <topology evidence="4">Peripheral membrane protein</topology>
    </subcellularLocation>
</comment>
<reference evidence="21" key="3">
    <citation type="submission" date="2022-06" db="UniProtKB">
        <authorList>
            <consortium name="EnsemblMetazoa"/>
        </authorList>
    </citation>
    <scope>IDENTIFICATION</scope>
</reference>
<feature type="domain" description="Target of rapamycin complex 2 subunit MAPKAP1-like Ras-binding" evidence="19">
    <location>
        <begin position="410"/>
        <end position="472"/>
    </location>
</feature>
<dbReference type="GO" id="GO:0048471">
    <property type="term" value="C:perinuclear region of cytoplasm"/>
    <property type="evidence" value="ECO:0007669"/>
    <property type="project" value="UniProtKB-SubCell"/>
</dbReference>
<protein>
    <recommendedName>
        <fullName evidence="8">Target of rapamycin complex 2 subunit MAPKAP1</fullName>
    </recommendedName>
    <alternativeName>
        <fullName evidence="15">Stress-activated map kinase-interacting protein 1</fullName>
    </alternativeName>
</protein>
<dbReference type="AlphaFoldDB" id="A0A834RDL3"/>
<dbReference type="InterPro" id="IPR008828">
    <property type="entry name" value="Sin1/Avo1"/>
</dbReference>
<keyword evidence="13" id="KW-0458">Lysosome</keyword>
<evidence type="ECO:0000256" key="10">
    <source>
        <dbReference type="ARBA" id="ARBA00022787"/>
    </source>
</evidence>
<dbReference type="GO" id="GO:0031932">
    <property type="term" value="C:TORC2 complex"/>
    <property type="evidence" value="ECO:0007669"/>
    <property type="project" value="InterPro"/>
</dbReference>
<dbReference type="EnsemblMetazoa" id="SSS_4316s_mrna">
    <property type="protein sequence ID" value="KAF7493641.1"/>
    <property type="gene ID" value="SSS_4316"/>
</dbReference>
<evidence type="ECO:0000256" key="15">
    <source>
        <dbReference type="ARBA" id="ARBA00031431"/>
    </source>
</evidence>
<evidence type="ECO:0000256" key="5">
    <source>
        <dbReference type="ARBA" id="ARBA00004556"/>
    </source>
</evidence>
<evidence type="ECO:0000256" key="6">
    <source>
        <dbReference type="ARBA" id="ARBA00004633"/>
    </source>
</evidence>
<evidence type="ECO:0000256" key="7">
    <source>
        <dbReference type="ARBA" id="ARBA00009407"/>
    </source>
</evidence>
<reference evidence="20" key="2">
    <citation type="submission" date="2020-01" db="EMBL/GenBank/DDBJ databases">
        <authorList>
            <person name="Korhonen P.K.K."/>
            <person name="Guangxu M.G."/>
            <person name="Wang T.W."/>
            <person name="Stroehlein A.J.S."/>
            <person name="Young N.D."/>
            <person name="Ang C.-S.A."/>
            <person name="Fernando D.W.F."/>
            <person name="Lu H.L."/>
            <person name="Taylor S.T."/>
            <person name="Ehtesham M.E.M."/>
            <person name="Najaraj S.H.N."/>
            <person name="Harsha G.H.G."/>
            <person name="Madugundu A.M."/>
            <person name="Renuse S.R."/>
            <person name="Holt D.H."/>
            <person name="Pandey A.P."/>
            <person name="Papenfuss A.P."/>
            <person name="Gasser R.B.G."/>
            <person name="Fischer K.F."/>
        </authorList>
    </citation>
    <scope>NUCLEOTIDE SEQUENCE</scope>
    <source>
        <strain evidence="20">SSS_KF_BRIS2020</strain>
    </source>
</reference>
<dbReference type="PANTHER" id="PTHR13335">
    <property type="entry name" value="TARGET OF RAPAMYCIN COMPLEX 2 SUBUNIT MAPKAP1"/>
    <property type="match status" value="1"/>
</dbReference>
<feature type="domain" description="Sin1 N-terminal" evidence="17">
    <location>
        <begin position="18"/>
        <end position="168"/>
    </location>
</feature>
<gene>
    <name evidence="20" type="ORF">SSS_4316</name>
</gene>
<evidence type="ECO:0000259" key="19">
    <source>
        <dbReference type="Pfam" id="PF25322"/>
    </source>
</evidence>
<evidence type="ECO:0000256" key="2">
    <source>
        <dbReference type="ARBA" id="ARBA00004395"/>
    </source>
</evidence>
<dbReference type="Proteomes" id="UP000070412">
    <property type="component" value="Unassembled WGS sequence"/>
</dbReference>
<evidence type="ECO:0000256" key="3">
    <source>
        <dbReference type="ARBA" id="ARBA00004406"/>
    </source>
</evidence>
<dbReference type="GO" id="GO:0005765">
    <property type="term" value="C:lysosomal membrane"/>
    <property type="evidence" value="ECO:0007669"/>
    <property type="project" value="UniProtKB-SubCell"/>
</dbReference>
<sequence length="770" mass="88940">MSLYDNKRFILSHIRHSFITCDDTGMCETVMLNDQSNRFPYESIYYHSEDFSDLSDAEYSYVSDSDYEGENLVAGASDYKESDEREKDFKFSKDEIDMFQKTEIEYQSEYLDEDQPAAQSLDIMYESFGARRRSNTAQKLDMLKQEQKEQSNTKTIIWKCSNDQTIDDERIISDDQFQIQRVVTDIEDLEPEVKSLLQYDPEKNLYYETDEYRKLLFPKIELESKNILFSVNDQNDSNDKKTKPIRKSLLSMKIEQSPEAKINPFNEFTKYDGRISDNKAQIKRIRIFFNFLEKLPDFKPYDFTTKFPSTLSGMSCGSNWIEIVILANARVCDLIGLICWHYTNLQIGPPLKPTINAYALKMAEENGDVDNDFPCLTFTDEIKRYGFPCLAMVSIETQIIVTVYIDSEKVFSQITVDSPSTTLKEIVEQIKKKRSHLFRNKSPTNSQSNDGYQLERRSVPGIPLDLQAPISDFLEESRENSTAIAKFSLRFVVKSDTKLKPDYESKSNTLPKDMAKLRFNKSFTTLSNLDHHSSQPSTSSTSTTYSTTTNNVKKKSRNTNDLSSQMFEIMKAPLYQCFEVVAITKFYNVVVEMGISENKLEVTPKSGSRSPSSHLTERFFSKFQSIKAMNIDIEDVVECHLISSSKPNPDKLIFKIVYWNGSDFKTLKYEGEYQTVDNIVFKLQHVMKMRTSLRRKEYLAQKSSKKNQSSKTFTRSKLSIGSSDSENASSFLGMITSGNDDERNEEDFNDEIKEYLGGGRRDSKFRKFLT</sequence>
<keyword evidence="22" id="KW-1185">Reference proteome</keyword>
<accession>A0A834RDL3</accession>
<keyword evidence="12" id="KW-0496">Mitochondrion</keyword>
<evidence type="ECO:0000313" key="20">
    <source>
        <dbReference type="EMBL" id="KAF7493641.1"/>
    </source>
</evidence>
<evidence type="ECO:0000259" key="18">
    <source>
        <dbReference type="Pfam" id="PF16978"/>
    </source>
</evidence>
<dbReference type="GO" id="GO:0005886">
    <property type="term" value="C:plasma membrane"/>
    <property type="evidence" value="ECO:0007669"/>
    <property type="project" value="UniProtKB-SubCell"/>
</dbReference>
<dbReference type="GO" id="GO:0005741">
    <property type="term" value="C:mitochondrial outer membrane"/>
    <property type="evidence" value="ECO:0007669"/>
    <property type="project" value="UniProtKB-SubCell"/>
</dbReference>
<evidence type="ECO:0000313" key="22">
    <source>
        <dbReference type="Proteomes" id="UP000070412"/>
    </source>
</evidence>
<dbReference type="GO" id="GO:0031902">
    <property type="term" value="C:late endosome membrane"/>
    <property type="evidence" value="ECO:0007669"/>
    <property type="project" value="UniProtKB-SubCell"/>
</dbReference>
<dbReference type="GO" id="GO:0005634">
    <property type="term" value="C:nucleus"/>
    <property type="evidence" value="ECO:0007669"/>
    <property type="project" value="UniProtKB-SubCell"/>
</dbReference>
<proteinExistence type="inferred from homology"/>
<keyword evidence="10" id="KW-0472">Membrane</keyword>
<dbReference type="InterPro" id="IPR011993">
    <property type="entry name" value="PH-like_dom_sf"/>
</dbReference>
<feature type="region of interest" description="Disordered" evidence="16">
    <location>
        <begin position="697"/>
        <end position="753"/>
    </location>
</feature>
<feature type="domain" description="CRIM" evidence="18">
    <location>
        <begin position="247"/>
        <end position="397"/>
    </location>
</feature>
<feature type="compositionally biased region" description="Polar residues" evidence="16">
    <location>
        <begin position="712"/>
        <end position="730"/>
    </location>
</feature>
<evidence type="ECO:0000256" key="14">
    <source>
        <dbReference type="ARBA" id="ARBA00023765"/>
    </source>
</evidence>
<evidence type="ECO:0000256" key="16">
    <source>
        <dbReference type="SAM" id="MobiDB-lite"/>
    </source>
</evidence>
<dbReference type="Pfam" id="PF16978">
    <property type="entry name" value="CRIM"/>
    <property type="match status" value="1"/>
</dbReference>
<dbReference type="Gene3D" id="2.30.29.30">
    <property type="entry name" value="Pleckstrin-homology domain (PH domain)/Phosphotyrosine-binding domain (PTB)"/>
    <property type="match status" value="1"/>
</dbReference>
<evidence type="ECO:0000256" key="12">
    <source>
        <dbReference type="ARBA" id="ARBA00023128"/>
    </source>
</evidence>
<evidence type="ECO:0000256" key="1">
    <source>
        <dbReference type="ARBA" id="ARBA00004220"/>
    </source>
</evidence>
<organism evidence="20">
    <name type="scientific">Sarcoptes scabiei</name>
    <name type="common">Itch mite</name>
    <name type="synonym">Acarus scabiei</name>
    <dbReference type="NCBI Taxonomy" id="52283"/>
    <lineage>
        <taxon>Eukaryota</taxon>
        <taxon>Metazoa</taxon>
        <taxon>Ecdysozoa</taxon>
        <taxon>Arthropoda</taxon>
        <taxon>Chelicerata</taxon>
        <taxon>Arachnida</taxon>
        <taxon>Acari</taxon>
        <taxon>Acariformes</taxon>
        <taxon>Sarcoptiformes</taxon>
        <taxon>Astigmata</taxon>
        <taxon>Psoroptidia</taxon>
        <taxon>Sarcoptoidea</taxon>
        <taxon>Sarcoptidae</taxon>
        <taxon>Sarcoptinae</taxon>
        <taxon>Sarcoptes</taxon>
    </lineage>
</organism>
<dbReference type="InterPro" id="IPR031567">
    <property type="entry name" value="CRIM_dom"/>
</dbReference>
<evidence type="ECO:0000256" key="9">
    <source>
        <dbReference type="ARBA" id="ARBA00022753"/>
    </source>
</evidence>
<evidence type="ECO:0000256" key="11">
    <source>
        <dbReference type="ARBA" id="ARBA00023034"/>
    </source>
</evidence>